<protein>
    <submittedName>
        <fullName evidence="1">Uncharacterized protein</fullName>
    </submittedName>
</protein>
<evidence type="ECO:0000313" key="2">
    <source>
        <dbReference type="Proteomes" id="UP000076858"/>
    </source>
</evidence>
<dbReference type="EMBL" id="LRGB01002969">
    <property type="protein sequence ID" value="KZS05299.1"/>
    <property type="molecule type" value="Genomic_DNA"/>
</dbReference>
<organism evidence="1 2">
    <name type="scientific">Daphnia magna</name>
    <dbReference type="NCBI Taxonomy" id="35525"/>
    <lineage>
        <taxon>Eukaryota</taxon>
        <taxon>Metazoa</taxon>
        <taxon>Ecdysozoa</taxon>
        <taxon>Arthropoda</taxon>
        <taxon>Crustacea</taxon>
        <taxon>Branchiopoda</taxon>
        <taxon>Diplostraca</taxon>
        <taxon>Cladocera</taxon>
        <taxon>Anomopoda</taxon>
        <taxon>Daphniidae</taxon>
        <taxon>Daphnia</taxon>
    </lineage>
</organism>
<comment type="caution">
    <text evidence="1">The sequence shown here is derived from an EMBL/GenBank/DDBJ whole genome shotgun (WGS) entry which is preliminary data.</text>
</comment>
<evidence type="ECO:0000313" key="1">
    <source>
        <dbReference type="EMBL" id="KZS05299.1"/>
    </source>
</evidence>
<name>A0A164MRU9_9CRUS</name>
<reference evidence="1 2" key="1">
    <citation type="submission" date="2016-03" db="EMBL/GenBank/DDBJ databases">
        <title>EvidentialGene: Evidence-directed Construction of Genes on Genomes.</title>
        <authorList>
            <person name="Gilbert D.G."/>
            <person name="Choi J.-H."/>
            <person name="Mockaitis K."/>
            <person name="Colbourne J."/>
            <person name="Pfrender M."/>
        </authorList>
    </citation>
    <scope>NUCLEOTIDE SEQUENCE [LARGE SCALE GENOMIC DNA]</scope>
    <source>
        <strain evidence="1 2">Xinb3</strain>
        <tissue evidence="1">Complete organism</tissue>
    </source>
</reference>
<sequence>MLASKFKKMELEAQQQLAIQGPLGSGKHSSSTAYAHGLDFERVLQLPEFDELSNNHDYVVKPVYIFTVDGGPNENPRYQKTIEVGVHHFLQNDPDALFITTNAPGRSAFNRVERKMAPLSRELSDLIIPHDNFSSHLDDQEKTIDSVLEKHNFEYAGKQLAETWSSVVVDGFPTVAEFIQPEKSELKSKNLMTKPQLWFANHRQRELMAVIISEEREEETVEWIHEDDLDLVGLTIPNEDSDHFSTTFPILTMDQHLAQPWEDEIL</sequence>
<dbReference type="PANTHER" id="PTHR46954:SF1">
    <property type="entry name" value="C2H2-TYPE DOMAIN-CONTAINING PROTEIN"/>
    <property type="match status" value="1"/>
</dbReference>
<keyword evidence="2" id="KW-1185">Reference proteome</keyword>
<dbReference type="Proteomes" id="UP000076858">
    <property type="component" value="Unassembled WGS sequence"/>
</dbReference>
<accession>A0A164MRU9</accession>
<dbReference type="AlphaFoldDB" id="A0A164MRU9"/>
<dbReference type="PANTHER" id="PTHR46954">
    <property type="entry name" value="C2H2-TYPE DOMAIN-CONTAINING PROTEIN"/>
    <property type="match status" value="1"/>
</dbReference>
<proteinExistence type="predicted"/>
<dbReference type="OrthoDB" id="2433005at2759"/>
<gene>
    <name evidence="1" type="ORF">APZ42_031557</name>
</gene>